<dbReference type="AlphaFoldDB" id="A0A084UAX2"/>
<accession>A0A084UAX2</accession>
<dbReference type="Gene3D" id="3.20.20.370">
    <property type="entry name" value="Glycoside hydrolase/deacetylase"/>
    <property type="match status" value="1"/>
</dbReference>
<comment type="similarity">
    <text evidence="2">Belongs to the polysaccharide deacetylase family.</text>
</comment>
<comment type="function">
    <text evidence="1">Is involved in generating a small heat-stable compound (Nod), an acylated oligomer of N-acetylglucosamine, that stimulates mitosis in various plant protoplasts.</text>
</comment>
<dbReference type="Proteomes" id="UP000053675">
    <property type="component" value="Unassembled WGS sequence"/>
</dbReference>
<proteinExistence type="inferred from homology"/>
<feature type="chain" id="PRO_5001783108" description="Chitooligosaccharide deacetylase" evidence="7">
    <location>
        <begin position="19"/>
        <end position="272"/>
    </location>
</feature>
<evidence type="ECO:0000313" key="10">
    <source>
        <dbReference type="Proteomes" id="UP000053675"/>
    </source>
</evidence>
<dbReference type="STRING" id="472175.EL18_01138"/>
<organism evidence="9 10">
    <name type="scientific">Nitratireductor basaltis</name>
    <dbReference type="NCBI Taxonomy" id="472175"/>
    <lineage>
        <taxon>Bacteria</taxon>
        <taxon>Pseudomonadati</taxon>
        <taxon>Pseudomonadota</taxon>
        <taxon>Alphaproteobacteria</taxon>
        <taxon>Hyphomicrobiales</taxon>
        <taxon>Phyllobacteriaceae</taxon>
        <taxon>Nitratireductor</taxon>
    </lineage>
</organism>
<protein>
    <recommendedName>
        <fullName evidence="3">Chitooligosaccharide deacetylase</fullName>
    </recommendedName>
    <alternativeName>
        <fullName evidence="6">Nodulation protein B</fullName>
    </alternativeName>
</protein>
<dbReference type="PANTHER" id="PTHR10587:SF133">
    <property type="entry name" value="CHITIN DEACETYLASE 1-RELATED"/>
    <property type="match status" value="1"/>
</dbReference>
<evidence type="ECO:0000256" key="6">
    <source>
        <dbReference type="ARBA" id="ARBA00032976"/>
    </source>
</evidence>
<keyword evidence="7" id="KW-0732">Signal</keyword>
<reference evidence="9 10" key="1">
    <citation type="submission" date="2014-05" db="EMBL/GenBank/DDBJ databases">
        <title>Draft Genome Sequence of Nitratireductor basaltis Strain UMTGB225, A Marine Bacterium Isolated from Green Barrel Tunicate.</title>
        <authorList>
            <person name="Gan H.Y."/>
        </authorList>
    </citation>
    <scope>NUCLEOTIDE SEQUENCE [LARGE SCALE GENOMIC DNA]</scope>
    <source>
        <strain evidence="9 10">UMTGB225</strain>
    </source>
</reference>
<dbReference type="SUPFAM" id="SSF88713">
    <property type="entry name" value="Glycoside hydrolase/deacetylase"/>
    <property type="match status" value="1"/>
</dbReference>
<evidence type="ECO:0000256" key="2">
    <source>
        <dbReference type="ARBA" id="ARBA00010973"/>
    </source>
</evidence>
<keyword evidence="4" id="KW-0479">Metal-binding</keyword>
<evidence type="ECO:0000256" key="4">
    <source>
        <dbReference type="ARBA" id="ARBA00022723"/>
    </source>
</evidence>
<dbReference type="EMBL" id="JMQM01000001">
    <property type="protein sequence ID" value="KFB10108.1"/>
    <property type="molecule type" value="Genomic_DNA"/>
</dbReference>
<dbReference type="InterPro" id="IPR002509">
    <property type="entry name" value="NODB_dom"/>
</dbReference>
<keyword evidence="10" id="KW-1185">Reference proteome</keyword>
<dbReference type="PROSITE" id="PS51257">
    <property type="entry name" value="PROKAR_LIPOPROTEIN"/>
    <property type="match status" value="1"/>
</dbReference>
<dbReference type="CDD" id="cd10917">
    <property type="entry name" value="CE4_NodB_like_6s_7s"/>
    <property type="match status" value="1"/>
</dbReference>
<feature type="domain" description="NodB homology" evidence="8">
    <location>
        <begin position="73"/>
        <end position="256"/>
    </location>
</feature>
<dbReference type="PANTHER" id="PTHR10587">
    <property type="entry name" value="GLYCOSYL TRANSFERASE-RELATED"/>
    <property type="match status" value="1"/>
</dbReference>
<dbReference type="PATRIC" id="fig|472175.3.peg.1144"/>
<evidence type="ECO:0000256" key="1">
    <source>
        <dbReference type="ARBA" id="ARBA00003236"/>
    </source>
</evidence>
<dbReference type="GO" id="GO:0016020">
    <property type="term" value="C:membrane"/>
    <property type="evidence" value="ECO:0007669"/>
    <property type="project" value="TreeGrafter"/>
</dbReference>
<keyword evidence="5" id="KW-0378">Hydrolase</keyword>
<dbReference type="GO" id="GO:0016810">
    <property type="term" value="F:hydrolase activity, acting on carbon-nitrogen (but not peptide) bonds"/>
    <property type="evidence" value="ECO:0007669"/>
    <property type="project" value="InterPro"/>
</dbReference>
<dbReference type="InterPro" id="IPR050248">
    <property type="entry name" value="Polysacc_deacetylase_ArnD"/>
</dbReference>
<dbReference type="GO" id="GO:0005975">
    <property type="term" value="P:carbohydrate metabolic process"/>
    <property type="evidence" value="ECO:0007669"/>
    <property type="project" value="InterPro"/>
</dbReference>
<feature type="signal peptide" evidence="7">
    <location>
        <begin position="1"/>
        <end position="18"/>
    </location>
</feature>
<evidence type="ECO:0000256" key="7">
    <source>
        <dbReference type="SAM" id="SignalP"/>
    </source>
</evidence>
<sequence length="272" mass="29637">MANLKFLSVMVVALSVQACSHSAPPPNAFSAEVEHGGTLKTTAFPLNRPGPNPGLKGRTIAVDSIEDLQLAKGEVVLTFDDGPVRHNTRSILDTLARHDVKATFFMVGQMANAYPALVREVASAGHTIGSHTQNHLNLARINTNDARQDIEAGKASLERALIPLDRSVAPFFRFPYLADTPKLRDSLARQGIVVIDPTIDSKDYWVSTPDQIKNRIMKALRKRGSGIILLHDIHKRTARMLPALLATLDREGYSIVHFVPGPDAATKVAPSF</sequence>
<evidence type="ECO:0000256" key="3">
    <source>
        <dbReference type="ARBA" id="ARBA00020071"/>
    </source>
</evidence>
<evidence type="ECO:0000259" key="8">
    <source>
        <dbReference type="PROSITE" id="PS51677"/>
    </source>
</evidence>
<evidence type="ECO:0000313" key="9">
    <source>
        <dbReference type="EMBL" id="KFB10108.1"/>
    </source>
</evidence>
<dbReference type="RefSeq" id="WP_161781972.1">
    <property type="nucleotide sequence ID" value="NZ_JMQM01000001.1"/>
</dbReference>
<comment type="caution">
    <text evidence="9">The sequence shown here is derived from an EMBL/GenBank/DDBJ whole genome shotgun (WGS) entry which is preliminary data.</text>
</comment>
<name>A0A084UAX2_9HYPH</name>
<dbReference type="InterPro" id="IPR011330">
    <property type="entry name" value="Glyco_hydro/deAcase_b/a-brl"/>
</dbReference>
<dbReference type="GO" id="GO:0046872">
    <property type="term" value="F:metal ion binding"/>
    <property type="evidence" value="ECO:0007669"/>
    <property type="project" value="UniProtKB-KW"/>
</dbReference>
<dbReference type="Pfam" id="PF01522">
    <property type="entry name" value="Polysacc_deac_1"/>
    <property type="match status" value="1"/>
</dbReference>
<evidence type="ECO:0000256" key="5">
    <source>
        <dbReference type="ARBA" id="ARBA00022801"/>
    </source>
</evidence>
<gene>
    <name evidence="9" type="ORF">EL18_01138</name>
</gene>
<dbReference type="PROSITE" id="PS51677">
    <property type="entry name" value="NODB"/>
    <property type="match status" value="1"/>
</dbReference>
<dbReference type="eggNOG" id="COG0726">
    <property type="taxonomic scope" value="Bacteria"/>
</dbReference>
<dbReference type="OrthoDB" id="9784220at2"/>